<evidence type="ECO:0000259" key="1">
    <source>
        <dbReference type="Pfam" id="PF01636"/>
    </source>
</evidence>
<name>A0ABV8CJR9_9GAMM</name>
<dbReference type="InterPro" id="IPR011009">
    <property type="entry name" value="Kinase-like_dom_sf"/>
</dbReference>
<gene>
    <name evidence="2" type="ORF">ACFOSS_02625</name>
</gene>
<dbReference type="PANTHER" id="PTHR40086">
    <property type="entry name" value="PHOSPHOTRANSFERASE YTMP-RELATED"/>
    <property type="match status" value="1"/>
</dbReference>
<keyword evidence="3" id="KW-1185">Reference proteome</keyword>
<dbReference type="Gene3D" id="3.30.200.20">
    <property type="entry name" value="Phosphorylase Kinase, domain 1"/>
    <property type="match status" value="1"/>
</dbReference>
<sequence>MVAHLPPRFSGGALTSLSGGLTNQSYRLDVAGQRFFLRQGTPMAARLGIRRQREQILHHLAAQAGLAPALHYADPERGLLITDWVDCGGSAIDWRADDQLTRLARQVARLHAIPVAAPALELNLISHLQFYLARICIREPRLLSTFHAIRAQLMALPAVPAVFCHNDIHPENVLGEALLLVDWEYAGLGDAAFDLAVICRSFALDRLQQQQMLSAYQAAGGACELQRVRQMLVVADFVALLWARVFWESTGDLRFDTMYKTLLERCQPAEDA</sequence>
<dbReference type="SUPFAM" id="SSF56112">
    <property type="entry name" value="Protein kinase-like (PK-like)"/>
    <property type="match status" value="1"/>
</dbReference>
<accession>A0ABV8CJR9</accession>
<dbReference type="Proteomes" id="UP001595692">
    <property type="component" value="Unassembled WGS sequence"/>
</dbReference>
<organism evidence="2 3">
    <name type="scientific">Pseudaeromonas sharmana</name>
    <dbReference type="NCBI Taxonomy" id="328412"/>
    <lineage>
        <taxon>Bacteria</taxon>
        <taxon>Pseudomonadati</taxon>
        <taxon>Pseudomonadota</taxon>
        <taxon>Gammaproteobacteria</taxon>
        <taxon>Aeromonadales</taxon>
        <taxon>Aeromonadaceae</taxon>
        <taxon>Pseudaeromonas</taxon>
    </lineage>
</organism>
<dbReference type="RefSeq" id="WP_377150648.1">
    <property type="nucleotide sequence ID" value="NZ_JBHSAF010000001.1"/>
</dbReference>
<feature type="domain" description="Aminoglycoside phosphotransferase" evidence="1">
    <location>
        <begin position="15"/>
        <end position="221"/>
    </location>
</feature>
<protein>
    <submittedName>
        <fullName evidence="2">Phosphotransferase</fullName>
    </submittedName>
</protein>
<dbReference type="Gene3D" id="3.90.1200.10">
    <property type="match status" value="1"/>
</dbReference>
<dbReference type="Pfam" id="PF01636">
    <property type="entry name" value="APH"/>
    <property type="match status" value="1"/>
</dbReference>
<dbReference type="CDD" id="cd05151">
    <property type="entry name" value="ChoK-like"/>
    <property type="match status" value="1"/>
</dbReference>
<dbReference type="PANTHER" id="PTHR40086:SF1">
    <property type="entry name" value="CELL CYCLE REGULATOR CCRZ"/>
    <property type="match status" value="1"/>
</dbReference>
<dbReference type="EMBL" id="JBHSAF010000001">
    <property type="protein sequence ID" value="MFC3912359.1"/>
    <property type="molecule type" value="Genomic_DNA"/>
</dbReference>
<proteinExistence type="predicted"/>
<evidence type="ECO:0000313" key="2">
    <source>
        <dbReference type="EMBL" id="MFC3912359.1"/>
    </source>
</evidence>
<reference evidence="3" key="1">
    <citation type="journal article" date="2019" name="Int. J. Syst. Evol. Microbiol.">
        <title>The Global Catalogue of Microorganisms (GCM) 10K type strain sequencing project: providing services to taxonomists for standard genome sequencing and annotation.</title>
        <authorList>
            <consortium name="The Broad Institute Genomics Platform"/>
            <consortium name="The Broad Institute Genome Sequencing Center for Infectious Disease"/>
            <person name="Wu L."/>
            <person name="Ma J."/>
        </authorList>
    </citation>
    <scope>NUCLEOTIDE SEQUENCE [LARGE SCALE GENOMIC DNA]</scope>
    <source>
        <strain evidence="3">CCUG 54939</strain>
    </source>
</reference>
<dbReference type="InterPro" id="IPR052077">
    <property type="entry name" value="CcrZ_PhaseVar_Mediator"/>
</dbReference>
<evidence type="ECO:0000313" key="3">
    <source>
        <dbReference type="Proteomes" id="UP001595692"/>
    </source>
</evidence>
<dbReference type="InterPro" id="IPR002575">
    <property type="entry name" value="Aminoglycoside_PTrfase"/>
</dbReference>
<comment type="caution">
    <text evidence="2">The sequence shown here is derived from an EMBL/GenBank/DDBJ whole genome shotgun (WGS) entry which is preliminary data.</text>
</comment>